<dbReference type="InterPro" id="IPR045782">
    <property type="entry name" value="TrbL_3"/>
</dbReference>
<dbReference type="EMBL" id="JAIBOA010000032">
    <property type="protein sequence ID" value="MBW8487289.1"/>
    <property type="molecule type" value="Genomic_DNA"/>
</dbReference>
<feature type="transmembrane region" description="Helical" evidence="2">
    <location>
        <begin position="192"/>
        <end position="211"/>
    </location>
</feature>
<keyword evidence="2" id="KW-0472">Membrane</keyword>
<name>A0ABS7G3L1_9ACTN</name>
<dbReference type="Pfam" id="PF19590">
    <property type="entry name" value="TrbL_3"/>
    <property type="match status" value="1"/>
</dbReference>
<keyword evidence="5" id="KW-1185">Reference proteome</keyword>
<gene>
    <name evidence="4" type="ORF">K1Y72_33395</name>
</gene>
<keyword evidence="2" id="KW-0812">Transmembrane</keyword>
<organism evidence="4 5">
    <name type="scientific">Actinomadura parmotrematis</name>
    <dbReference type="NCBI Taxonomy" id="2864039"/>
    <lineage>
        <taxon>Bacteria</taxon>
        <taxon>Bacillati</taxon>
        <taxon>Actinomycetota</taxon>
        <taxon>Actinomycetes</taxon>
        <taxon>Streptosporangiales</taxon>
        <taxon>Thermomonosporaceae</taxon>
        <taxon>Actinomadura</taxon>
    </lineage>
</organism>
<feature type="transmembrane region" description="Helical" evidence="2">
    <location>
        <begin position="386"/>
        <end position="403"/>
    </location>
</feature>
<sequence>MAALVMAVLALALLLCGGAEASASPAAPFAPPAPEPSSAASPGAWVPGPTQAPWIEAPGGAPGAPVNPAPTHPPAGSIPAPGQCNGKQKFVYNPMSPFPDTWCQLGPHKWVRDPSSLLPPSNTVMDLDPDHCDAIDLGCKAGEAVTGWFKRLVESARKPVFAFLTVTILGTPELNSPQMQRPREIWSTSQTIANTVFVLLVTAAGVLLVTGQALPGEHEPKQVLPRLVTAFLAANLSLIAIKYAIGFANGLAAAFLHAGGAKIDPKEAGKTLTGGIEASLATGGTFLVLVALVAVILALIVAFIYVSRLAITMVLIAAAPLALICHALPATGGIARLWWRAMAGMLAIQVCQALVLITALQVLFASSKNNDPFLGVPTAKADAIDILLVIALLLVMIKIPGWVARSIWGAAQPGLLGQMAKTFILYRGVGMAMNKLGNLARAGRTAKTAQALNDEQHLPPASPRPRPNRLALTPSRSPALTSPHAPPALPPGPDVPPENPRTFPMPPGPRPGALPLPARTSGPPALMPPPTRPTLPAPPPPPEPRPGPGGQLALPLGLSETPPVRRPAQLTLPVDAPRVPRPPLPPEPKARARVRSRQLQFPAMPKRPVPHRQLTLRVQPPKPPPVPKPTAEPSAPPAKPAKPVKAPGPSRTNRPRRKP</sequence>
<reference evidence="4 5" key="1">
    <citation type="submission" date="2021-07" db="EMBL/GenBank/DDBJ databases">
        <title>Actinomadura sp. PM05-2 isolated from lichen.</title>
        <authorList>
            <person name="Somphong A."/>
            <person name="Phongsopitanun W."/>
            <person name="Tanasupawat S."/>
            <person name="Peongsungnone V."/>
        </authorList>
    </citation>
    <scope>NUCLEOTIDE SEQUENCE [LARGE SCALE GENOMIC DNA]</scope>
    <source>
        <strain evidence="4 5">PM05-2</strain>
    </source>
</reference>
<feature type="transmembrane region" description="Helical" evidence="2">
    <location>
        <begin position="345"/>
        <end position="365"/>
    </location>
</feature>
<feature type="region of interest" description="Disordered" evidence="1">
    <location>
        <begin position="447"/>
        <end position="659"/>
    </location>
</feature>
<keyword evidence="2" id="KW-1133">Transmembrane helix</keyword>
<feature type="compositionally biased region" description="Low complexity" evidence="1">
    <location>
        <begin position="515"/>
        <end position="524"/>
    </location>
</feature>
<evidence type="ECO:0000256" key="1">
    <source>
        <dbReference type="SAM" id="MobiDB-lite"/>
    </source>
</evidence>
<feature type="compositionally biased region" description="Pro residues" evidence="1">
    <location>
        <begin position="484"/>
        <end position="514"/>
    </location>
</feature>
<dbReference type="RefSeq" id="WP_220170524.1">
    <property type="nucleotide sequence ID" value="NZ_JAIBOA010000032.1"/>
</dbReference>
<feature type="chain" id="PRO_5046504459" description="TrbL/VirB6 plasmid conjugal transfer protein" evidence="3">
    <location>
        <begin position="22"/>
        <end position="659"/>
    </location>
</feature>
<evidence type="ECO:0008006" key="6">
    <source>
        <dbReference type="Google" id="ProtNLM"/>
    </source>
</evidence>
<evidence type="ECO:0000313" key="4">
    <source>
        <dbReference type="EMBL" id="MBW8487289.1"/>
    </source>
</evidence>
<comment type="caution">
    <text evidence="4">The sequence shown here is derived from an EMBL/GenBank/DDBJ whole genome shotgun (WGS) entry which is preliminary data.</text>
</comment>
<feature type="transmembrane region" description="Helical" evidence="2">
    <location>
        <begin position="286"/>
        <end position="306"/>
    </location>
</feature>
<feature type="transmembrane region" description="Helical" evidence="2">
    <location>
        <begin position="313"/>
        <end position="339"/>
    </location>
</feature>
<feature type="signal peptide" evidence="3">
    <location>
        <begin position="1"/>
        <end position="21"/>
    </location>
</feature>
<feature type="transmembrane region" description="Helical" evidence="2">
    <location>
        <begin position="223"/>
        <end position="245"/>
    </location>
</feature>
<feature type="compositionally biased region" description="Pro residues" evidence="1">
    <location>
        <begin position="525"/>
        <end position="547"/>
    </location>
</feature>
<keyword evidence="3" id="KW-0732">Signal</keyword>
<evidence type="ECO:0000313" key="5">
    <source>
        <dbReference type="Proteomes" id="UP000774570"/>
    </source>
</evidence>
<dbReference type="Proteomes" id="UP000774570">
    <property type="component" value="Unassembled WGS sequence"/>
</dbReference>
<feature type="compositionally biased region" description="Low complexity" evidence="1">
    <location>
        <begin position="52"/>
        <end position="64"/>
    </location>
</feature>
<evidence type="ECO:0000256" key="2">
    <source>
        <dbReference type="SAM" id="Phobius"/>
    </source>
</evidence>
<feature type="region of interest" description="Disordered" evidence="1">
    <location>
        <begin position="24"/>
        <end position="80"/>
    </location>
</feature>
<protein>
    <recommendedName>
        <fullName evidence="6">TrbL/VirB6 plasmid conjugal transfer protein</fullName>
    </recommendedName>
</protein>
<proteinExistence type="predicted"/>
<accession>A0ABS7G3L1</accession>
<feature type="compositionally biased region" description="Pro residues" evidence="1">
    <location>
        <begin position="620"/>
        <end position="640"/>
    </location>
</feature>
<evidence type="ECO:0000256" key="3">
    <source>
        <dbReference type="SAM" id="SignalP"/>
    </source>
</evidence>